<comment type="caution">
    <text evidence="1">The sequence shown here is derived from an EMBL/GenBank/DDBJ whole genome shotgun (WGS) entry which is preliminary data.</text>
</comment>
<organism evidence="1 2">
    <name type="scientific">Halomonas nitroreducens</name>
    <dbReference type="NCBI Taxonomy" id="447425"/>
    <lineage>
        <taxon>Bacteria</taxon>
        <taxon>Pseudomonadati</taxon>
        <taxon>Pseudomonadota</taxon>
        <taxon>Gammaproteobacteria</taxon>
        <taxon>Oceanospirillales</taxon>
        <taxon>Halomonadaceae</taxon>
        <taxon>Halomonas</taxon>
    </lineage>
</organism>
<name>A0A431V1K0_9GAMM</name>
<reference evidence="1 2" key="1">
    <citation type="submission" date="2018-12" db="EMBL/GenBank/DDBJ databases">
        <authorList>
            <person name="Yu L."/>
        </authorList>
    </citation>
    <scope>NUCLEOTIDE SEQUENCE [LARGE SCALE GENOMIC DNA]</scope>
    <source>
        <strain evidence="1 2">11S</strain>
    </source>
</reference>
<protein>
    <submittedName>
        <fullName evidence="1">Uncharacterized protein</fullName>
    </submittedName>
</protein>
<dbReference type="AlphaFoldDB" id="A0A431V1K0"/>
<dbReference type="EMBL" id="RXNS01000012">
    <property type="protein sequence ID" value="RTR01973.1"/>
    <property type="molecule type" value="Genomic_DNA"/>
</dbReference>
<keyword evidence="2" id="KW-1185">Reference proteome</keyword>
<evidence type="ECO:0000313" key="1">
    <source>
        <dbReference type="EMBL" id="RTR01973.1"/>
    </source>
</evidence>
<sequence length="111" mass="12825">MSTPSIPSATRFLMARIQDLVLDLNLAGRHQAWLYIHGGDRLSYRLVTMPRGCTHTDPEAVGMDAWLSRLWDQDYMQRMGWSWQIAQQTVHADLLNMAERLERLIEEGKPS</sequence>
<accession>A0A431V1K0</accession>
<proteinExistence type="predicted"/>
<gene>
    <name evidence="1" type="ORF">EKG36_13270</name>
</gene>
<evidence type="ECO:0000313" key="2">
    <source>
        <dbReference type="Proteomes" id="UP000267400"/>
    </source>
</evidence>
<dbReference type="Proteomes" id="UP000267400">
    <property type="component" value="Unassembled WGS sequence"/>
</dbReference>
<dbReference type="RefSeq" id="WP_126484866.1">
    <property type="nucleotide sequence ID" value="NZ_RXNS01000012.1"/>
</dbReference>